<dbReference type="Gene3D" id="3.40.50.300">
    <property type="entry name" value="P-loop containing nucleotide triphosphate hydrolases"/>
    <property type="match status" value="1"/>
</dbReference>
<dbReference type="RefSeq" id="WP_222198490.1">
    <property type="nucleotide sequence ID" value="NZ_JAIMFO010000001.1"/>
</dbReference>
<feature type="coiled-coil region" evidence="1">
    <location>
        <begin position="210"/>
        <end position="324"/>
    </location>
</feature>
<keyword evidence="4" id="KW-1185">Reference proteome</keyword>
<feature type="domain" description="Rad50/SbcC-type AAA" evidence="2">
    <location>
        <begin position="15"/>
        <end position="289"/>
    </location>
</feature>
<evidence type="ECO:0000259" key="2">
    <source>
        <dbReference type="Pfam" id="PF13476"/>
    </source>
</evidence>
<dbReference type="Proteomes" id="UP000700908">
    <property type="component" value="Unassembled WGS sequence"/>
</dbReference>
<dbReference type="InterPro" id="IPR027417">
    <property type="entry name" value="P-loop_NTPase"/>
</dbReference>
<protein>
    <submittedName>
        <fullName evidence="3">AAA family ATPase</fullName>
    </submittedName>
</protein>
<dbReference type="PANTHER" id="PTHR32182:SF22">
    <property type="entry name" value="ATP-DEPENDENT ENDONUCLEASE, OLD FAMILY-RELATED"/>
    <property type="match status" value="1"/>
</dbReference>
<proteinExistence type="predicted"/>
<dbReference type="SUPFAM" id="SSF52540">
    <property type="entry name" value="P-loop containing nucleoside triphosphate hydrolases"/>
    <property type="match status" value="1"/>
</dbReference>
<reference evidence="3 4" key="1">
    <citation type="submission" date="2021-08" db="EMBL/GenBank/DDBJ databases">
        <title>Collinsella faecalis sp. nov. isolated from swine faeces.</title>
        <authorList>
            <person name="Oh B.S."/>
            <person name="Lee J.H."/>
        </authorList>
    </citation>
    <scope>NUCLEOTIDE SEQUENCE [LARGE SCALE GENOMIC DNA]</scope>
    <source>
        <strain evidence="3 4">AGMB00827</strain>
    </source>
</reference>
<dbReference type="Pfam" id="PF13476">
    <property type="entry name" value="AAA_23"/>
    <property type="match status" value="1"/>
</dbReference>
<dbReference type="InterPro" id="IPR038729">
    <property type="entry name" value="Rad50/SbcC_AAA"/>
</dbReference>
<dbReference type="EMBL" id="JAIMFO010000001">
    <property type="protein sequence ID" value="MBY4796760.1"/>
    <property type="molecule type" value="Genomic_DNA"/>
</dbReference>
<evidence type="ECO:0000313" key="3">
    <source>
        <dbReference type="EMBL" id="MBY4796760.1"/>
    </source>
</evidence>
<sequence length="490" mass="52541">MTEMDENKSPVKIASLELENVKRVRALSLEPAPDGLTVIGGRNGQGKTSVLDAIAYALGGERKRPDKPTREGSATPAAMRVELTNGLVVERSGKNCSLKVTDPEGRRAGQALINGLIEELALDLPKFMAMSDREKAGELLRIIGVGEELEALDRELSKKSDIRLAVGQQKRAKRKVAEDAPWFADAPAEPVSATELIAEQSAILARNGERQRLRAKADELASELILAEQRLAATGERIRELTERAATEAAEVKRLQTDVADAKKTAGEIQEESTAEVEEKLAEIDAINERVRANQRRAQMEADADALDEEYRALDEEVAAIRDRRAALLEGAGMPLPGLTVEDGKLVYNGAVWGDMSGSEQLRVATAVVRALKPSCGFVLVDELEKMDPATLAEFGAWAQEQDLQVIGTRVATDGTCTVVIEDGRVVGANVIPAPGTDIPEAASAPEVSVPEALAPETPLPEIPAVPKDLLDGSFNAPAEPAKTFTEGVF</sequence>
<gene>
    <name evidence="3" type="ORF">K6V98_00030</name>
</gene>
<comment type="caution">
    <text evidence="3">The sequence shown here is derived from an EMBL/GenBank/DDBJ whole genome shotgun (WGS) entry which is preliminary data.</text>
</comment>
<evidence type="ECO:0000256" key="1">
    <source>
        <dbReference type="SAM" id="Coils"/>
    </source>
</evidence>
<name>A0ABS7MK23_9ACTN</name>
<organism evidence="3 4">
    <name type="scientific">Collinsella ureilytica</name>
    <dbReference type="NCBI Taxonomy" id="2869515"/>
    <lineage>
        <taxon>Bacteria</taxon>
        <taxon>Bacillati</taxon>
        <taxon>Actinomycetota</taxon>
        <taxon>Coriobacteriia</taxon>
        <taxon>Coriobacteriales</taxon>
        <taxon>Coriobacteriaceae</taxon>
        <taxon>Collinsella</taxon>
    </lineage>
</organism>
<keyword evidence="1" id="KW-0175">Coiled coil</keyword>
<dbReference type="PANTHER" id="PTHR32182">
    <property type="entry name" value="DNA REPLICATION AND REPAIR PROTEIN RECF"/>
    <property type="match status" value="1"/>
</dbReference>
<evidence type="ECO:0000313" key="4">
    <source>
        <dbReference type="Proteomes" id="UP000700908"/>
    </source>
</evidence>
<accession>A0ABS7MK23</accession>